<gene>
    <name evidence="5" type="ORF">OPKNFCMD_4757</name>
</gene>
<evidence type="ECO:0000259" key="4">
    <source>
        <dbReference type="Pfam" id="PF02974"/>
    </source>
</evidence>
<keyword evidence="1 3" id="KW-0732">Signal</keyword>
<feature type="region of interest" description="Disordered" evidence="2">
    <location>
        <begin position="24"/>
        <end position="108"/>
    </location>
</feature>
<dbReference type="Pfam" id="PF02974">
    <property type="entry name" value="Inh"/>
    <property type="match status" value="1"/>
</dbReference>
<feature type="chain" id="PRO_5045674374" description="Alkaline proteinase inhibitor/ Outer membrane lipoprotein Omp19 domain-containing protein" evidence="3">
    <location>
        <begin position="16"/>
        <end position="207"/>
    </location>
</feature>
<evidence type="ECO:0000256" key="2">
    <source>
        <dbReference type="SAM" id="MobiDB-lite"/>
    </source>
</evidence>
<evidence type="ECO:0000313" key="6">
    <source>
        <dbReference type="Proteomes" id="UP001055167"/>
    </source>
</evidence>
<dbReference type="RefSeq" id="WP_128563302.1">
    <property type="nucleotide sequence ID" value="NZ_BPQH01000016.1"/>
</dbReference>
<evidence type="ECO:0000313" key="5">
    <source>
        <dbReference type="EMBL" id="GJD51996.1"/>
    </source>
</evidence>
<comment type="caution">
    <text evidence="5">The sequence shown here is derived from an EMBL/GenBank/DDBJ whole genome shotgun (WGS) entry which is preliminary data.</text>
</comment>
<organism evidence="5 6">
    <name type="scientific">Methylobacterium crusticola</name>
    <dbReference type="NCBI Taxonomy" id="1697972"/>
    <lineage>
        <taxon>Bacteria</taxon>
        <taxon>Pseudomonadati</taxon>
        <taxon>Pseudomonadota</taxon>
        <taxon>Alphaproteobacteria</taxon>
        <taxon>Hyphomicrobiales</taxon>
        <taxon>Methylobacteriaceae</taxon>
        <taxon>Methylobacterium</taxon>
    </lineage>
</organism>
<evidence type="ECO:0000256" key="1">
    <source>
        <dbReference type="ARBA" id="ARBA00022729"/>
    </source>
</evidence>
<feature type="compositionally biased region" description="Pro residues" evidence="2">
    <location>
        <begin position="68"/>
        <end position="81"/>
    </location>
</feature>
<accession>A0ABQ4R5A7</accession>
<name>A0ABQ4R5A7_9HYPH</name>
<reference evidence="5" key="1">
    <citation type="journal article" date="2021" name="Front. Microbiol.">
        <title>Comprehensive Comparative Genomics and Phenotyping of Methylobacterium Species.</title>
        <authorList>
            <person name="Alessa O."/>
            <person name="Ogura Y."/>
            <person name="Fujitani Y."/>
            <person name="Takami H."/>
            <person name="Hayashi T."/>
            <person name="Sahin N."/>
            <person name="Tani A."/>
        </authorList>
    </citation>
    <scope>NUCLEOTIDE SEQUENCE</scope>
    <source>
        <strain evidence="5">KCTC 52305</strain>
    </source>
</reference>
<feature type="signal peptide" evidence="3">
    <location>
        <begin position="1"/>
        <end position="15"/>
    </location>
</feature>
<sequence length="207" mass="20245">MSRQLLRNLAALALAAGIGACSSSRLDTGGLGASRPVGRQAARQLPPEPEADFGAPGLSSGPVTSAPLAPPPGLSAAPPGPVVAGPGPIMAEPGPSPVQQQAAVAPPPTPVVGGGGRSAVVGGWTAKDATGASCRVNLASTPALDLYKASSTGCANKDLAKVSAWDFREGEVYLYQPGGTVAARLRPAGGAMDGALSKSGAPLALVR</sequence>
<dbReference type="SUPFAM" id="SSF50882">
    <property type="entry name" value="beta-Barrel protease inhibitors"/>
    <property type="match status" value="1"/>
</dbReference>
<feature type="domain" description="Alkaline proteinase inhibitor/ Outer membrane lipoprotein Omp19" evidence="4">
    <location>
        <begin position="117"/>
        <end position="206"/>
    </location>
</feature>
<dbReference type="InterPro" id="IPR016085">
    <property type="entry name" value="Protease_inh_B-barrel_dom"/>
</dbReference>
<proteinExistence type="predicted"/>
<protein>
    <recommendedName>
        <fullName evidence="4">Alkaline proteinase inhibitor/ Outer membrane lipoprotein Omp19 domain-containing protein</fullName>
    </recommendedName>
</protein>
<dbReference type="Proteomes" id="UP001055167">
    <property type="component" value="Unassembled WGS sequence"/>
</dbReference>
<reference evidence="5" key="2">
    <citation type="submission" date="2021-08" db="EMBL/GenBank/DDBJ databases">
        <authorList>
            <person name="Tani A."/>
            <person name="Ola A."/>
            <person name="Ogura Y."/>
            <person name="Katsura K."/>
            <person name="Hayashi T."/>
        </authorList>
    </citation>
    <scope>NUCLEOTIDE SEQUENCE</scope>
    <source>
        <strain evidence="5">KCTC 52305</strain>
    </source>
</reference>
<dbReference type="InterPro" id="IPR021140">
    <property type="entry name" value="Inh/Omp19"/>
</dbReference>
<dbReference type="PROSITE" id="PS51257">
    <property type="entry name" value="PROKAR_LIPOPROTEIN"/>
    <property type="match status" value="1"/>
</dbReference>
<dbReference type="EMBL" id="BPQH01000016">
    <property type="protein sequence ID" value="GJD51996.1"/>
    <property type="molecule type" value="Genomic_DNA"/>
</dbReference>
<evidence type="ECO:0000256" key="3">
    <source>
        <dbReference type="SAM" id="SignalP"/>
    </source>
</evidence>
<keyword evidence="6" id="KW-1185">Reference proteome</keyword>